<dbReference type="Gene3D" id="1.10.1660.10">
    <property type="match status" value="1"/>
</dbReference>
<dbReference type="GO" id="GO:0003677">
    <property type="term" value="F:DNA binding"/>
    <property type="evidence" value="ECO:0007669"/>
    <property type="project" value="UniProtKB-KW"/>
</dbReference>
<proteinExistence type="predicted"/>
<feature type="domain" description="HTH merR-type" evidence="2">
    <location>
        <begin position="7"/>
        <end position="75"/>
    </location>
</feature>
<dbReference type="InterPro" id="IPR012925">
    <property type="entry name" value="TipAS_dom"/>
</dbReference>
<comment type="caution">
    <text evidence="3">The sequence shown here is derived from an EMBL/GenBank/DDBJ whole genome shotgun (WGS) entry which is preliminary data.</text>
</comment>
<dbReference type="GO" id="GO:0003700">
    <property type="term" value="F:DNA-binding transcription factor activity"/>
    <property type="evidence" value="ECO:0007669"/>
    <property type="project" value="InterPro"/>
</dbReference>
<evidence type="ECO:0000259" key="2">
    <source>
        <dbReference type="PROSITE" id="PS50937"/>
    </source>
</evidence>
<dbReference type="CDD" id="cd01106">
    <property type="entry name" value="HTH_TipAL-Mta"/>
    <property type="match status" value="1"/>
</dbReference>
<dbReference type="SUPFAM" id="SSF46955">
    <property type="entry name" value="Putative DNA-binding domain"/>
    <property type="match status" value="1"/>
</dbReference>
<dbReference type="InterPro" id="IPR047057">
    <property type="entry name" value="MerR_fam"/>
</dbReference>
<accession>A0A3E2N401</accession>
<dbReference type="Proteomes" id="UP000260680">
    <property type="component" value="Unassembled WGS sequence"/>
</dbReference>
<dbReference type="PRINTS" id="PR00040">
    <property type="entry name" value="HTHMERR"/>
</dbReference>
<dbReference type="SUPFAM" id="SSF89082">
    <property type="entry name" value="Antibiotic binding domain of TipA-like multidrug resistance regulators"/>
    <property type="match status" value="1"/>
</dbReference>
<dbReference type="EMBL" id="QOHO01000123">
    <property type="protein sequence ID" value="RFZ75706.1"/>
    <property type="molecule type" value="Genomic_DNA"/>
</dbReference>
<name>A0A3E2N401_9FIRM</name>
<keyword evidence="1" id="KW-0238">DNA-binding</keyword>
<dbReference type="PROSITE" id="PS50937">
    <property type="entry name" value="HTH_MERR_2"/>
    <property type="match status" value="1"/>
</dbReference>
<organism evidence="3 4">
    <name type="scientific">Lacrimispora amygdalina</name>
    <dbReference type="NCBI Taxonomy" id="253257"/>
    <lineage>
        <taxon>Bacteria</taxon>
        <taxon>Bacillati</taxon>
        <taxon>Bacillota</taxon>
        <taxon>Clostridia</taxon>
        <taxon>Lachnospirales</taxon>
        <taxon>Lachnospiraceae</taxon>
        <taxon>Lacrimispora</taxon>
    </lineage>
</organism>
<evidence type="ECO:0000256" key="1">
    <source>
        <dbReference type="ARBA" id="ARBA00023125"/>
    </source>
</evidence>
<gene>
    <name evidence="3" type="ORF">DS742_27610</name>
</gene>
<dbReference type="Pfam" id="PF07739">
    <property type="entry name" value="TipAS"/>
    <property type="match status" value="1"/>
</dbReference>
<dbReference type="RefSeq" id="WP_117420119.1">
    <property type="nucleotide sequence ID" value="NZ_QOHO01000123.1"/>
</dbReference>
<protein>
    <submittedName>
        <fullName evidence="3">MerR family transcriptional regulator</fullName>
    </submittedName>
</protein>
<dbReference type="InterPro" id="IPR000551">
    <property type="entry name" value="MerR-type_HTH_dom"/>
</dbReference>
<sequence>MVNQEHLFAIGELARIGGVSVRTLQYYDEQDLLKPIITKGGRRKYTREDVLRLEQILFLKSLGFSLEEINEKILDLNTSADLKNIFTMQRNALTGQIEQLNNIVGMLDTAIAETNTDQEISMDRLITIMESMRRGNPYAFVVRYFNDEQLKSFAFQLFTMPDNLKVKEVFDKLRELYEKGVNPEGEEGQELAKRWWNMVNEFSSGDFNLLMSLINAGLDIPNWPDEARDIQEPIKNFLVKALNVYIHNNGLQIGIVKPK</sequence>
<dbReference type="Pfam" id="PF13411">
    <property type="entry name" value="MerR_1"/>
    <property type="match status" value="1"/>
</dbReference>
<dbReference type="PANTHER" id="PTHR30204">
    <property type="entry name" value="REDOX-CYCLING DRUG-SENSING TRANSCRIPTIONAL ACTIVATOR SOXR"/>
    <property type="match status" value="1"/>
</dbReference>
<dbReference type="InterPro" id="IPR009061">
    <property type="entry name" value="DNA-bd_dom_put_sf"/>
</dbReference>
<evidence type="ECO:0000313" key="3">
    <source>
        <dbReference type="EMBL" id="RFZ75706.1"/>
    </source>
</evidence>
<reference evidence="3 4" key="1">
    <citation type="submission" date="2018-07" db="EMBL/GenBank/DDBJ databases">
        <title>New species, Clostridium PI-S10-A1B.</title>
        <authorList>
            <person name="Krishna G."/>
            <person name="Summeta K."/>
            <person name="Shikha S."/>
            <person name="Prabhu P.B."/>
            <person name="Suresh K."/>
        </authorList>
    </citation>
    <scope>NUCLEOTIDE SEQUENCE [LARGE SCALE GENOMIC DNA]</scope>
    <source>
        <strain evidence="3 4">PI-S10-A1B</strain>
    </source>
</reference>
<dbReference type="OrthoDB" id="9777497at2"/>
<dbReference type="PANTHER" id="PTHR30204:SF96">
    <property type="entry name" value="CHROMOSOME-ANCHORING PROTEIN RACA"/>
    <property type="match status" value="1"/>
</dbReference>
<evidence type="ECO:0000313" key="4">
    <source>
        <dbReference type="Proteomes" id="UP000260680"/>
    </source>
</evidence>
<dbReference type="SMART" id="SM00422">
    <property type="entry name" value="HTH_MERR"/>
    <property type="match status" value="1"/>
</dbReference>
<dbReference type="InterPro" id="IPR036244">
    <property type="entry name" value="TipA-like_antibiotic-bd"/>
</dbReference>
<dbReference type="AlphaFoldDB" id="A0A3E2N401"/>